<comment type="caution">
    <text evidence="2">The sequence shown here is derived from an EMBL/GenBank/DDBJ whole genome shotgun (WGS) entry which is preliminary data.</text>
</comment>
<dbReference type="RefSeq" id="WP_311554853.1">
    <property type="nucleotide sequence ID" value="NZ_JAVREJ010000002.1"/>
</dbReference>
<evidence type="ECO:0000313" key="2">
    <source>
        <dbReference type="EMBL" id="MDT0348916.1"/>
    </source>
</evidence>
<dbReference type="InterPro" id="IPR011990">
    <property type="entry name" value="TPR-like_helical_dom_sf"/>
</dbReference>
<feature type="domain" description="Bacterial transcriptional activator" evidence="1">
    <location>
        <begin position="48"/>
        <end position="183"/>
    </location>
</feature>
<organism evidence="2 3">
    <name type="scientific">Pseudonocardia charpentierae</name>
    <dbReference type="NCBI Taxonomy" id="3075545"/>
    <lineage>
        <taxon>Bacteria</taxon>
        <taxon>Bacillati</taxon>
        <taxon>Actinomycetota</taxon>
        <taxon>Actinomycetes</taxon>
        <taxon>Pseudonocardiales</taxon>
        <taxon>Pseudonocardiaceae</taxon>
        <taxon>Pseudonocardia</taxon>
    </lineage>
</organism>
<reference evidence="3" key="1">
    <citation type="submission" date="2023-07" db="EMBL/GenBank/DDBJ databases">
        <title>30 novel species of actinomycetes from the DSMZ collection.</title>
        <authorList>
            <person name="Nouioui I."/>
        </authorList>
    </citation>
    <scope>NUCLEOTIDE SEQUENCE [LARGE SCALE GENOMIC DNA]</scope>
    <source>
        <strain evidence="3">DSM 45834</strain>
    </source>
</reference>
<keyword evidence="3" id="KW-1185">Reference proteome</keyword>
<dbReference type="SMART" id="SM01043">
    <property type="entry name" value="BTAD"/>
    <property type="match status" value="1"/>
</dbReference>
<name>A0ABU2N5B7_9PSEU</name>
<accession>A0ABU2N5B7</accession>
<evidence type="ECO:0000259" key="1">
    <source>
        <dbReference type="SMART" id="SM01043"/>
    </source>
</evidence>
<evidence type="ECO:0000313" key="3">
    <source>
        <dbReference type="Proteomes" id="UP001183202"/>
    </source>
</evidence>
<dbReference type="Proteomes" id="UP001183202">
    <property type="component" value="Unassembled WGS sequence"/>
</dbReference>
<protein>
    <submittedName>
        <fullName evidence="2">BTAD domain-containing putative transcriptional regulator</fullName>
    </submittedName>
</protein>
<gene>
    <name evidence="2" type="ORF">RM445_05190</name>
</gene>
<dbReference type="EMBL" id="JAVREJ010000002">
    <property type="protein sequence ID" value="MDT0348916.1"/>
    <property type="molecule type" value="Genomic_DNA"/>
</dbReference>
<dbReference type="Pfam" id="PF03704">
    <property type="entry name" value="BTAD"/>
    <property type="match status" value="1"/>
</dbReference>
<dbReference type="Gene3D" id="1.25.40.10">
    <property type="entry name" value="Tetratricopeptide repeat domain"/>
    <property type="match status" value="3"/>
</dbReference>
<dbReference type="InterPro" id="IPR005158">
    <property type="entry name" value="BTAD"/>
</dbReference>
<sequence length="546" mass="56744">MAGLLFPAADDPLAALRWALSMLRRLLGETATVGADPLRITWEQAPVVDVPAIRTADPAEVASFADLDHDLLESMTFPGCPSFEIWLEAQRRHARCAAASLLHDAALARLARGDADGSADLAARLVALDPYDENSQVLLVRSLAVGGRGVDAARQAAACRDLFRTDLGVEPGPALDAALTSSTATPTARAAGGRAAVRALIDAGEAAVGAGALEAGLQCLRRAVADAGALGAGDLGARSAAALGSALVHAARGSDEEGVTSLHRALAGPGAEPHTVAHALGELAYVEFLRGRYDRVEVSLARAAEVTTDPAQQAAALTVRGSALSDVGRYGPALAALREAFDVAQDERRRAYVLSMVGRVQLLRGEPDAAEVLDESISRASAAGWMSFLPWPQALRAEADLQQGDVDGAAARFEHAFALGCQIGDPCWEGLAARGLGLVHAARGDVDAAVTTLLDARRRAVRLPDAYVWVHAYVLDALATVGVAHRLPHAAEWVAELAALAGRCGMAELAARAAVHRWRLGDAAARDAAWALGAVVDNPVLHALLS</sequence>
<proteinExistence type="predicted"/>
<dbReference type="SUPFAM" id="SSF48452">
    <property type="entry name" value="TPR-like"/>
    <property type="match status" value="3"/>
</dbReference>